<keyword evidence="2" id="KW-0479">Metal-binding</keyword>
<name>A0ABM4W6V6_COFAR</name>
<evidence type="ECO:0000256" key="3">
    <source>
        <dbReference type="ARBA" id="ARBA00022771"/>
    </source>
</evidence>
<evidence type="ECO:0000259" key="9">
    <source>
        <dbReference type="Pfam" id="PF14372"/>
    </source>
</evidence>
<keyword evidence="3" id="KW-0863">Zinc-finger</keyword>
<evidence type="ECO:0000256" key="5">
    <source>
        <dbReference type="ARBA" id="ARBA00023125"/>
    </source>
</evidence>
<dbReference type="Pfam" id="PF05699">
    <property type="entry name" value="Dimer_Tnp_hAT"/>
    <property type="match status" value="1"/>
</dbReference>
<evidence type="ECO:0000256" key="6">
    <source>
        <dbReference type="ARBA" id="ARBA00023242"/>
    </source>
</evidence>
<keyword evidence="4" id="KW-0862">Zinc</keyword>
<dbReference type="PANTHER" id="PTHR46481">
    <property type="entry name" value="ZINC FINGER BED DOMAIN-CONTAINING PROTEIN 4"/>
    <property type="match status" value="1"/>
</dbReference>
<comment type="subcellular location">
    <subcellularLocation>
        <location evidence="1">Nucleus</location>
    </subcellularLocation>
</comment>
<dbReference type="InterPro" id="IPR012337">
    <property type="entry name" value="RNaseH-like_sf"/>
</dbReference>
<evidence type="ECO:0000256" key="4">
    <source>
        <dbReference type="ARBA" id="ARBA00022833"/>
    </source>
</evidence>
<dbReference type="Proteomes" id="UP001652660">
    <property type="component" value="Chromosome 11c"/>
</dbReference>
<evidence type="ECO:0000259" key="8">
    <source>
        <dbReference type="Pfam" id="PF05699"/>
    </source>
</evidence>
<feature type="region of interest" description="Disordered" evidence="7">
    <location>
        <begin position="547"/>
        <end position="568"/>
    </location>
</feature>
<feature type="domain" description="hAT-like transposase RNase-H fold" evidence="9">
    <location>
        <begin position="437"/>
        <end position="537"/>
    </location>
</feature>
<dbReference type="InterPro" id="IPR052035">
    <property type="entry name" value="ZnF_BED_domain_contain"/>
</dbReference>
<evidence type="ECO:0000313" key="11">
    <source>
        <dbReference type="RefSeq" id="XP_071927530.1"/>
    </source>
</evidence>
<evidence type="ECO:0000256" key="1">
    <source>
        <dbReference type="ARBA" id="ARBA00004123"/>
    </source>
</evidence>
<proteinExistence type="predicted"/>
<reference evidence="11" key="1">
    <citation type="submission" date="2025-08" db="UniProtKB">
        <authorList>
            <consortium name="RefSeq"/>
        </authorList>
    </citation>
    <scope>IDENTIFICATION</scope>
    <source>
        <tissue evidence="11">Leaves</tissue>
    </source>
</reference>
<evidence type="ECO:0000313" key="10">
    <source>
        <dbReference type="Proteomes" id="UP001652660"/>
    </source>
</evidence>
<evidence type="ECO:0000256" key="2">
    <source>
        <dbReference type="ARBA" id="ARBA00022723"/>
    </source>
</evidence>
<dbReference type="GeneID" id="113715718"/>
<keyword evidence="6" id="KW-0539">Nucleus</keyword>
<sequence length="714" mass="81686">MEVENEAVEQELEVESNADEMSEEELDLDHLDQPNEGTETGEKGAVEGANPFEKKQRKKKSTIWEDMTIVKQPDGTLKVQCNHCKELFVKNPSGATSQHKRHLKNCLQKRLAVGEENQKRQQVLSFTEGPSDGITSITNFSYDHAKVRELAAHMVLVHEYPFSMLDHVVFNKFMKAVSPFYKKINRQTVKEDCVTAFMLEKRRLRNILKGANRISITTDLWKSGQKIQYMVVTGHFVDSDWVLQKRVLNFCNVPPPHTGVIIADALSKCFLEWGIENKVSTITVDNASYNDVCIRRVKEDFCLRKRLSIGGKIFHVRCCAHILNLLVQDGLNQIVDVIDVVREGIKYLKNSESRLNEFAKIKKQLQLPSRKLILDCPTRWNSTYLMLASALEFRDVFPRYGDIDPGFHYVPSEFEWMKVEEVCKFLGIFYEITNIISGSDYPTANLFLVELYRIKELLNEKALDFSDHIRFMAESMALKFDKYWGESNVLMSLGAILDPRYKMVLVNHTFPVIYGEVAAPRYIDEMRCILYDLYNEYVDAYISSHSEEPPREAGKRKHSEISSKSTQGAAKKLGVNVLTGKEKFQMIVSEIDKAPPEKSDLDVYLEEGRYVCDANANLDVLGWWKGERWRFPILSRLASDILAIPVTTVASESTFSAGGRIIDDRRASMSVETVQMLLCGNDWIRNLHGLKNKSREPLDVSESSTIEEIDLPDI</sequence>
<protein>
    <submittedName>
        <fullName evidence="11">Zinc finger BED domain-containing protein RICESLEEPER 2-like</fullName>
    </submittedName>
</protein>
<keyword evidence="5" id="KW-0238">DNA-binding</keyword>
<feature type="region of interest" description="Disordered" evidence="7">
    <location>
        <begin position="1"/>
        <end position="59"/>
    </location>
</feature>
<evidence type="ECO:0000256" key="7">
    <source>
        <dbReference type="SAM" id="MobiDB-lite"/>
    </source>
</evidence>
<gene>
    <name evidence="11" type="primary">LOC113715718</name>
</gene>
<accession>A0ABM4W6V6</accession>
<feature type="domain" description="HAT C-terminal dimerisation" evidence="8">
    <location>
        <begin position="600"/>
        <end position="684"/>
    </location>
</feature>
<dbReference type="InterPro" id="IPR008906">
    <property type="entry name" value="HATC_C_dom"/>
</dbReference>
<feature type="compositionally biased region" description="Acidic residues" evidence="7">
    <location>
        <begin position="1"/>
        <end position="27"/>
    </location>
</feature>
<organism evidence="10 11">
    <name type="scientific">Coffea arabica</name>
    <name type="common">Arabian coffee</name>
    <dbReference type="NCBI Taxonomy" id="13443"/>
    <lineage>
        <taxon>Eukaryota</taxon>
        <taxon>Viridiplantae</taxon>
        <taxon>Streptophyta</taxon>
        <taxon>Embryophyta</taxon>
        <taxon>Tracheophyta</taxon>
        <taxon>Spermatophyta</taxon>
        <taxon>Magnoliopsida</taxon>
        <taxon>eudicotyledons</taxon>
        <taxon>Gunneridae</taxon>
        <taxon>Pentapetalae</taxon>
        <taxon>asterids</taxon>
        <taxon>lamiids</taxon>
        <taxon>Gentianales</taxon>
        <taxon>Rubiaceae</taxon>
        <taxon>Ixoroideae</taxon>
        <taxon>Gardenieae complex</taxon>
        <taxon>Bertiereae - Coffeeae clade</taxon>
        <taxon>Coffeeae</taxon>
        <taxon>Coffea</taxon>
    </lineage>
</organism>
<dbReference type="PANTHER" id="PTHR46481:SF10">
    <property type="entry name" value="ZINC FINGER BED DOMAIN-CONTAINING PROTEIN 39"/>
    <property type="match status" value="1"/>
</dbReference>
<keyword evidence="10" id="KW-1185">Reference proteome</keyword>
<dbReference type="Pfam" id="PF14372">
    <property type="entry name" value="hAT-like_RNase-H"/>
    <property type="match status" value="1"/>
</dbReference>
<dbReference type="SUPFAM" id="SSF53098">
    <property type="entry name" value="Ribonuclease H-like"/>
    <property type="match status" value="1"/>
</dbReference>
<dbReference type="SMART" id="SM00614">
    <property type="entry name" value="ZnF_BED"/>
    <property type="match status" value="1"/>
</dbReference>
<dbReference type="RefSeq" id="XP_071927530.1">
    <property type="nucleotide sequence ID" value="XM_072071429.1"/>
</dbReference>
<dbReference type="InterPro" id="IPR025525">
    <property type="entry name" value="hAT-like_transposase_RNase-H"/>
</dbReference>